<evidence type="ECO:0000313" key="2">
    <source>
        <dbReference type="EMBL" id="NYI99923.1"/>
    </source>
</evidence>
<protein>
    <submittedName>
        <fullName evidence="2">Uncharacterized protein</fullName>
    </submittedName>
</protein>
<evidence type="ECO:0000256" key="1">
    <source>
        <dbReference type="SAM" id="MobiDB-lite"/>
    </source>
</evidence>
<feature type="region of interest" description="Disordered" evidence="1">
    <location>
        <begin position="100"/>
        <end position="127"/>
    </location>
</feature>
<keyword evidence="3" id="KW-1185">Reference proteome</keyword>
<reference evidence="2 3" key="1">
    <citation type="submission" date="2020-07" db="EMBL/GenBank/DDBJ databases">
        <title>Sequencing the genomes of 1000 actinobacteria strains.</title>
        <authorList>
            <person name="Klenk H.-P."/>
        </authorList>
    </citation>
    <scope>NUCLEOTIDE SEQUENCE [LARGE SCALE GENOMIC DNA]</scope>
    <source>
        <strain evidence="2 3">DSM 103833</strain>
    </source>
</reference>
<dbReference type="RefSeq" id="WP_218910132.1">
    <property type="nucleotide sequence ID" value="NZ_JACCFP010000001.1"/>
</dbReference>
<proteinExistence type="predicted"/>
<dbReference type="AlphaFoldDB" id="A0A853BXZ6"/>
<organism evidence="2 3">
    <name type="scientific">Nocardioides thalensis</name>
    <dbReference type="NCBI Taxonomy" id="1914755"/>
    <lineage>
        <taxon>Bacteria</taxon>
        <taxon>Bacillati</taxon>
        <taxon>Actinomycetota</taxon>
        <taxon>Actinomycetes</taxon>
        <taxon>Propionibacteriales</taxon>
        <taxon>Nocardioidaceae</taxon>
        <taxon>Nocardioides</taxon>
    </lineage>
</organism>
<feature type="compositionally biased region" description="Low complexity" evidence="1">
    <location>
        <begin position="107"/>
        <end position="118"/>
    </location>
</feature>
<dbReference type="EMBL" id="JACCFP010000001">
    <property type="protein sequence ID" value="NYI99923.1"/>
    <property type="molecule type" value="Genomic_DNA"/>
</dbReference>
<sequence>MDQDSAKLAAVRRALDEAAEKDSVGALPYLREAADRLADLIDEAMAAAVLTEGASLRAAGAQAGLTENAVGPRLARTPALAAYADERGRVTAAGVERAKYDLEQGQPRQPAAAPAPMRFRPRRPSSS</sequence>
<name>A0A853BXZ6_9ACTN</name>
<comment type="caution">
    <text evidence="2">The sequence shown here is derived from an EMBL/GenBank/DDBJ whole genome shotgun (WGS) entry which is preliminary data.</text>
</comment>
<dbReference type="Proteomes" id="UP000530424">
    <property type="component" value="Unassembled WGS sequence"/>
</dbReference>
<accession>A0A853BXZ6</accession>
<evidence type="ECO:0000313" key="3">
    <source>
        <dbReference type="Proteomes" id="UP000530424"/>
    </source>
</evidence>
<gene>
    <name evidence="2" type="ORF">HNR19_000622</name>
</gene>